<dbReference type="RefSeq" id="WP_272092138.1">
    <property type="nucleotide sequence ID" value="NZ_JAQNDL010000005.1"/>
</dbReference>
<evidence type="ECO:0000256" key="9">
    <source>
        <dbReference type="ARBA" id="ARBA00023049"/>
    </source>
</evidence>
<dbReference type="Gene3D" id="1.10.390.10">
    <property type="entry name" value="Neutral Protease Domain 2"/>
    <property type="match status" value="1"/>
</dbReference>
<evidence type="ECO:0000256" key="5">
    <source>
        <dbReference type="ARBA" id="ARBA00022670"/>
    </source>
</evidence>
<keyword evidence="6" id="KW-0479">Metal-binding</keyword>
<feature type="region of interest" description="Disordered" evidence="11">
    <location>
        <begin position="1049"/>
        <end position="1092"/>
    </location>
</feature>
<keyword evidence="7" id="KW-0378">Hydrolase</keyword>
<evidence type="ECO:0000256" key="2">
    <source>
        <dbReference type="ARBA" id="ARBA00004613"/>
    </source>
</evidence>
<keyword evidence="4" id="KW-0964">Secreted</keyword>
<keyword evidence="14" id="KW-1185">Reference proteome</keyword>
<dbReference type="Gene3D" id="3.50.30.30">
    <property type="match status" value="1"/>
</dbReference>
<dbReference type="InterPro" id="IPR050371">
    <property type="entry name" value="Fungal_virulence_M36"/>
</dbReference>
<name>A0ABT5EE40_9BACT</name>
<sequence>MIAGARTLFVHDTGRGGIIVALRQTVAGVDLYHGDVKLLLDRERRLVAISGALHPGAHPGAARPFGSTPAAAIAVALRDLHGEGVAVPLVEIEGRHPWRSFAAASKPESAAGQGLRFLAPARARPVYFPLGEVLVAAYLVELQTRLGARDDVFQYVVAADDDRLLMRHDGTHHAHQYRVYADPGDRRPLDGPLADFNPHPTGVPGVVPDGYSDAALVMVEGLNTNPEGVPDPWLPANATQTVGNNVDAYTDSLDPDPVENRFRATVTDPGVFDRTYDFTQAATASEDQLMAALTHAFYVTNWQHDWWYDSGLVEATGNAQLDNYGRGGEDGDPMLVENLNGWQSGLRNNASMSFTLDGVSPRLRLRLFEGLSTLGDLSVEPLGLALDGQVAEFGPVAYDLTAPLVLCDDGVGASTSDGCEAPVNDVKGKIVLVDRGECAFETQVHRARTAGAVGVLIADDVAAAEPLVPIEDPSIMNPTIPTVGITLADGDALKAALAGPELTVHMAAEQGPTRDAGLDSLMIAHEFGHFLHVRLVECGSRTCLAESEGWGDFNAMLMSVREGDDLHGTLNYAPWASIDPTQFFNGRQYVYSTDFAINPLTFRHIGDDVLLPEGPLFSPNGYPNSQQHNAGQVWAEMLWDSYVALQELHADDLGFEAVRRRMSDYVVAGMMLAPFEPTFTEQRDAILMAIAATSEADMLAVAAAFADRGAGSCAESPPKFSTTLEHVVEDYELRGRGVLLGATLDDSILSCDEDGILDDGEIGRLAFEVYNGGTVPLAGATVEIVDPPPGLVFPDGPVFALPELGPQQAGTGAIPVALDAGMTEPTPVALRVRLTTPGGCESPAEQLLHATVQADAALTGASEDDVEVAAAWTLTGDDGSLVWARESGPDSHVWHGRDRGAPTDAALVSPAFTVAEDQDFTLAFDHAYAFDAYGGYAWDGGVIELSDDDGETWQDATKVVGDIGYNGTIVASDNPLVKRYAFVKTSPDYPKMNPVVLDFGTMLAGLTMRIRFRLATDTVLSAPGWTLDNFRFEGIVDAPFPRWVDDAAVCMPNPDEPTTGGPADPTTGPDEPTGTSSDESDSGGMSAGAETGCGCVADPRGGWLAGLALPLLALRRRRRAV</sequence>
<evidence type="ECO:0000256" key="6">
    <source>
        <dbReference type="ARBA" id="ARBA00022723"/>
    </source>
</evidence>
<comment type="subcellular location">
    <subcellularLocation>
        <location evidence="2">Secreted</location>
    </subcellularLocation>
</comment>
<dbReference type="PANTHER" id="PTHR33478:SF1">
    <property type="entry name" value="EXTRACELLULAR METALLOPROTEINASE MEP"/>
    <property type="match status" value="1"/>
</dbReference>
<dbReference type="SUPFAM" id="SSF52025">
    <property type="entry name" value="PA domain"/>
    <property type="match status" value="1"/>
</dbReference>
<dbReference type="InterPro" id="IPR001842">
    <property type="entry name" value="Peptidase_M36"/>
</dbReference>
<evidence type="ECO:0000256" key="8">
    <source>
        <dbReference type="ARBA" id="ARBA00022833"/>
    </source>
</evidence>
<protein>
    <submittedName>
        <fullName evidence="13">M36 family metallopeptidase</fullName>
    </submittedName>
</protein>
<dbReference type="PANTHER" id="PTHR33478">
    <property type="entry name" value="EXTRACELLULAR METALLOPROTEINASE MEP"/>
    <property type="match status" value="1"/>
</dbReference>
<keyword evidence="5" id="KW-0645">Protease</keyword>
<comment type="similarity">
    <text evidence="3">Belongs to the peptidase M36 family.</text>
</comment>
<dbReference type="Proteomes" id="UP001221686">
    <property type="component" value="Unassembled WGS sequence"/>
</dbReference>
<dbReference type="SUPFAM" id="SSF55486">
    <property type="entry name" value="Metalloproteases ('zincins'), catalytic domain"/>
    <property type="match status" value="1"/>
</dbReference>
<keyword evidence="10" id="KW-0865">Zymogen</keyword>
<evidence type="ECO:0000256" key="7">
    <source>
        <dbReference type="ARBA" id="ARBA00022801"/>
    </source>
</evidence>
<keyword evidence="9" id="KW-0482">Metalloprotease</keyword>
<gene>
    <name evidence="13" type="ORF">POL25_42320</name>
</gene>
<dbReference type="InterPro" id="IPR003137">
    <property type="entry name" value="PA_domain"/>
</dbReference>
<dbReference type="InterPro" id="IPR027268">
    <property type="entry name" value="Peptidase_M4/M1_CTD_sf"/>
</dbReference>
<feature type="compositionally biased region" description="Low complexity" evidence="11">
    <location>
        <begin position="1056"/>
        <end position="1090"/>
    </location>
</feature>
<feature type="domain" description="PA" evidence="12">
    <location>
        <begin position="401"/>
        <end position="493"/>
    </location>
</feature>
<keyword evidence="8" id="KW-0862">Zinc</keyword>
<dbReference type="Gene3D" id="3.10.170.10">
    <property type="match status" value="1"/>
</dbReference>
<dbReference type="EMBL" id="JAQNDL010000005">
    <property type="protein sequence ID" value="MDC0723594.1"/>
    <property type="molecule type" value="Genomic_DNA"/>
</dbReference>
<evidence type="ECO:0000313" key="13">
    <source>
        <dbReference type="EMBL" id="MDC0723594.1"/>
    </source>
</evidence>
<organism evidence="13 14">
    <name type="scientific">Nannocystis bainbridge</name>
    <dbReference type="NCBI Taxonomy" id="2995303"/>
    <lineage>
        <taxon>Bacteria</taxon>
        <taxon>Pseudomonadati</taxon>
        <taxon>Myxococcota</taxon>
        <taxon>Polyangia</taxon>
        <taxon>Nannocystales</taxon>
        <taxon>Nannocystaceae</taxon>
        <taxon>Nannocystis</taxon>
    </lineage>
</organism>
<evidence type="ECO:0000256" key="3">
    <source>
        <dbReference type="ARBA" id="ARBA00006006"/>
    </source>
</evidence>
<comment type="cofactor">
    <cofactor evidence="1">
        <name>Zn(2+)</name>
        <dbReference type="ChEBI" id="CHEBI:29105"/>
    </cofactor>
</comment>
<comment type="caution">
    <text evidence="13">The sequence shown here is derived from an EMBL/GenBank/DDBJ whole genome shotgun (WGS) entry which is preliminary data.</text>
</comment>
<evidence type="ECO:0000256" key="4">
    <source>
        <dbReference type="ARBA" id="ARBA00022525"/>
    </source>
</evidence>
<dbReference type="Pfam" id="PF02128">
    <property type="entry name" value="Peptidase_M36"/>
    <property type="match status" value="1"/>
</dbReference>
<accession>A0ABT5EE40</accession>
<proteinExistence type="inferred from homology"/>
<evidence type="ECO:0000259" key="12">
    <source>
        <dbReference type="Pfam" id="PF02225"/>
    </source>
</evidence>
<evidence type="ECO:0000256" key="11">
    <source>
        <dbReference type="SAM" id="MobiDB-lite"/>
    </source>
</evidence>
<evidence type="ECO:0000313" key="14">
    <source>
        <dbReference type="Proteomes" id="UP001221686"/>
    </source>
</evidence>
<evidence type="ECO:0000256" key="1">
    <source>
        <dbReference type="ARBA" id="ARBA00001947"/>
    </source>
</evidence>
<evidence type="ECO:0000256" key="10">
    <source>
        <dbReference type="ARBA" id="ARBA00023145"/>
    </source>
</evidence>
<dbReference type="InterPro" id="IPR046450">
    <property type="entry name" value="PA_dom_sf"/>
</dbReference>
<dbReference type="CDD" id="cd04818">
    <property type="entry name" value="PA_subtilisin_1"/>
    <property type="match status" value="1"/>
</dbReference>
<reference evidence="13 14" key="1">
    <citation type="submission" date="2022-11" db="EMBL/GenBank/DDBJ databases">
        <title>Minimal conservation of predation-associated metabolite biosynthetic gene clusters underscores biosynthetic potential of Myxococcota including descriptions for ten novel species: Archangium lansinium sp. nov., Myxococcus landrumus sp. nov., Nannocystis bai.</title>
        <authorList>
            <person name="Ahearne A."/>
            <person name="Stevens C."/>
            <person name="Dowd S."/>
        </authorList>
    </citation>
    <scope>NUCLEOTIDE SEQUENCE [LARGE SCALE GENOMIC DNA]</scope>
    <source>
        <strain evidence="13 14">BB15-2</strain>
    </source>
</reference>
<dbReference type="Pfam" id="PF02225">
    <property type="entry name" value="PA"/>
    <property type="match status" value="1"/>
</dbReference>